<feature type="region of interest" description="Disordered" evidence="1">
    <location>
        <begin position="337"/>
        <end position="356"/>
    </location>
</feature>
<reference evidence="2 3" key="1">
    <citation type="submission" date="2024-09" db="EMBL/GenBank/DDBJ databases">
        <title>Genome sequencing and assembly of Phytophthora oleae, isolate VK10A, causative agent of rot of olive drupes.</title>
        <authorList>
            <person name="Conti Taguali S."/>
            <person name="Riolo M."/>
            <person name="La Spada F."/>
            <person name="Cacciola S.O."/>
            <person name="Dionisio G."/>
        </authorList>
    </citation>
    <scope>NUCLEOTIDE SEQUENCE [LARGE SCALE GENOMIC DNA]</scope>
    <source>
        <strain evidence="2 3">VK10A</strain>
    </source>
</reference>
<dbReference type="AlphaFoldDB" id="A0ABD3F8K7"/>
<keyword evidence="3" id="KW-1185">Reference proteome</keyword>
<feature type="compositionally biased region" description="Acidic residues" evidence="1">
    <location>
        <begin position="68"/>
        <end position="84"/>
    </location>
</feature>
<evidence type="ECO:0000256" key="1">
    <source>
        <dbReference type="SAM" id="MobiDB-lite"/>
    </source>
</evidence>
<dbReference type="EMBL" id="JBIMZQ010000031">
    <property type="protein sequence ID" value="KAL3662686.1"/>
    <property type="molecule type" value="Genomic_DNA"/>
</dbReference>
<organism evidence="2 3">
    <name type="scientific">Phytophthora oleae</name>
    <dbReference type="NCBI Taxonomy" id="2107226"/>
    <lineage>
        <taxon>Eukaryota</taxon>
        <taxon>Sar</taxon>
        <taxon>Stramenopiles</taxon>
        <taxon>Oomycota</taxon>
        <taxon>Peronosporomycetes</taxon>
        <taxon>Peronosporales</taxon>
        <taxon>Peronosporaceae</taxon>
        <taxon>Phytophthora</taxon>
    </lineage>
</organism>
<evidence type="ECO:0000313" key="3">
    <source>
        <dbReference type="Proteomes" id="UP001632037"/>
    </source>
</evidence>
<dbReference type="Proteomes" id="UP001632037">
    <property type="component" value="Unassembled WGS sequence"/>
</dbReference>
<gene>
    <name evidence="2" type="ORF">V7S43_012529</name>
</gene>
<sequence length="490" mass="54226">MNSPTPTSSFAPTDAAGTSAAVLTSTAASNMATGKISVPEYFALQKEKQQAKPGSAVIDPKELFGDEIPLDYDDEELANEEGELDDKAPVPVSSEEDTHDPPLGSRRPREEAPDASSSKRPRSDDEASPMSRALISPRTDPPPVRDPGMPTDAEIQSRLGASCPPNEILLYYDNSIVDDDVADAIVFESPTQRQKYYIGLFHELRYFSAKKTSRKSKVPEWQALCQSWNAFVVNFNKDPKGYRERIASARERYYTYTVRGKCERFHDQSMEAGIPCAVPVDTIYPRCLPSAARLSERDLTGYTNNRVPDHIKELRARLEPPEALSAVANRSTRAGLSPAGYGELRTPSSFPERPPLGRSVAPMSLDGEEILTNEFENDDFPRSSSYELRSAQIFSGSHRARRATAAEGVGTLPSYGQRYDHDDRALHDQVAAFEQRQRAEIVDLRQEVRVLRADVGQAAQTASDLSVGLGTRLNVMRELEETFVASQARH</sequence>
<name>A0ABD3F8K7_9STRA</name>
<evidence type="ECO:0000313" key="2">
    <source>
        <dbReference type="EMBL" id="KAL3662686.1"/>
    </source>
</evidence>
<comment type="caution">
    <text evidence="2">The sequence shown here is derived from an EMBL/GenBank/DDBJ whole genome shotgun (WGS) entry which is preliminary data.</text>
</comment>
<proteinExistence type="predicted"/>
<protein>
    <submittedName>
        <fullName evidence="2">Uncharacterized protein</fullName>
    </submittedName>
</protein>
<feature type="region of interest" description="Disordered" evidence="1">
    <location>
        <begin position="47"/>
        <end position="156"/>
    </location>
</feature>
<accession>A0ABD3F8K7</accession>